<evidence type="ECO:0000313" key="2">
    <source>
        <dbReference type="EMBL" id="AMW98911.1"/>
    </source>
</evidence>
<evidence type="ECO:0000259" key="1">
    <source>
        <dbReference type="Pfam" id="PF13619"/>
    </source>
</evidence>
<dbReference type="KEGG" id="rst:ATY39_05245"/>
<proteinExistence type="predicted"/>
<reference evidence="3" key="2">
    <citation type="submission" date="2016-03" db="EMBL/GenBank/DDBJ databases">
        <authorList>
            <person name="Ploux O."/>
        </authorList>
    </citation>
    <scope>NUCLEOTIDE SEQUENCE [LARGE SCALE GENOMIC DNA]</scope>
    <source>
        <strain evidence="3">PP9</strain>
    </source>
</reference>
<feature type="domain" description="KTSC" evidence="1">
    <location>
        <begin position="7"/>
        <end position="64"/>
    </location>
</feature>
<evidence type="ECO:0000313" key="3">
    <source>
        <dbReference type="Proteomes" id="UP000076021"/>
    </source>
</evidence>
<keyword evidence="3" id="KW-1185">Reference proteome</keyword>
<dbReference type="Pfam" id="PF13619">
    <property type="entry name" value="KTSC"/>
    <property type="match status" value="1"/>
</dbReference>
<sequence length="73" mass="8828">MQWIKLDSSKLEAVGYDESAMILRIQFIKDGIFEYYGVPPFVHKDLVETNHPERIFKQYIKDKYRYVRLQNQS</sequence>
<dbReference type="EMBL" id="CP014806">
    <property type="protein sequence ID" value="AMW98911.1"/>
    <property type="molecule type" value="Genomic_DNA"/>
</dbReference>
<dbReference type="OrthoDB" id="8450910at2"/>
<organism evidence="2 3">
    <name type="scientific">Rummeliibacillus stabekisii</name>
    <dbReference type="NCBI Taxonomy" id="241244"/>
    <lineage>
        <taxon>Bacteria</taxon>
        <taxon>Bacillati</taxon>
        <taxon>Bacillota</taxon>
        <taxon>Bacilli</taxon>
        <taxon>Bacillales</taxon>
        <taxon>Caryophanaceae</taxon>
        <taxon>Rummeliibacillus</taxon>
    </lineage>
</organism>
<protein>
    <submittedName>
        <fullName evidence="2">KTSC domain-containing protein</fullName>
    </submittedName>
</protein>
<accession>A0A143HCB5</accession>
<name>A0A143HCB5_9BACL</name>
<dbReference type="AlphaFoldDB" id="A0A143HCB5"/>
<gene>
    <name evidence="2" type="ORF">ATY39_05245</name>
</gene>
<reference evidence="2 3" key="1">
    <citation type="journal article" date="2016" name="Genome Announc.">
        <title>Whole-Genome Sequence of Rummeliibacillus stabekisii Strain PP9 Isolated from Antarctic Soil.</title>
        <authorList>
            <person name="da Mota F.F."/>
            <person name="Vollu R.E."/>
            <person name="Jurelevicius D."/>
            <person name="Seldin L."/>
        </authorList>
    </citation>
    <scope>NUCLEOTIDE SEQUENCE [LARGE SCALE GENOMIC DNA]</scope>
    <source>
        <strain evidence="2 3">PP9</strain>
    </source>
</reference>
<dbReference type="InterPro" id="IPR025309">
    <property type="entry name" value="KTSC_dom"/>
</dbReference>
<dbReference type="Proteomes" id="UP000076021">
    <property type="component" value="Chromosome"/>
</dbReference>
<dbReference type="RefSeq" id="WP_066786838.1">
    <property type="nucleotide sequence ID" value="NZ_CP014806.1"/>
</dbReference>